<evidence type="ECO:0000313" key="3">
    <source>
        <dbReference type="Proteomes" id="UP000238322"/>
    </source>
</evidence>
<dbReference type="RefSeq" id="WP_105330150.1">
    <property type="nucleotide sequence ID" value="NZ_PUHY01000010.1"/>
</dbReference>
<evidence type="ECO:0000256" key="1">
    <source>
        <dbReference type="SAM" id="MobiDB-lite"/>
    </source>
</evidence>
<accession>A0A2S8FQG4</accession>
<feature type="region of interest" description="Disordered" evidence="1">
    <location>
        <begin position="565"/>
        <end position="630"/>
    </location>
</feature>
<name>A0A2S8FQG4_9BACT</name>
<dbReference type="PROSITE" id="PS51257">
    <property type="entry name" value="PROKAR_LIPOPROTEIN"/>
    <property type="match status" value="1"/>
</dbReference>
<evidence type="ECO:0000313" key="2">
    <source>
        <dbReference type="EMBL" id="PQO34419.1"/>
    </source>
</evidence>
<dbReference type="AlphaFoldDB" id="A0A2S8FQG4"/>
<protein>
    <recommendedName>
        <fullName evidence="4">Tetratricopeptide repeat protein</fullName>
    </recommendedName>
</protein>
<organism evidence="2 3">
    <name type="scientific">Blastopirellula marina</name>
    <dbReference type="NCBI Taxonomy" id="124"/>
    <lineage>
        <taxon>Bacteria</taxon>
        <taxon>Pseudomonadati</taxon>
        <taxon>Planctomycetota</taxon>
        <taxon>Planctomycetia</taxon>
        <taxon>Pirellulales</taxon>
        <taxon>Pirellulaceae</taxon>
        <taxon>Blastopirellula</taxon>
    </lineage>
</organism>
<proteinExistence type="predicted"/>
<evidence type="ECO:0008006" key="4">
    <source>
        <dbReference type="Google" id="ProtNLM"/>
    </source>
</evidence>
<gene>
    <name evidence="2" type="ORF">C5Y83_12910</name>
</gene>
<dbReference type="Proteomes" id="UP000238322">
    <property type="component" value="Unassembled WGS sequence"/>
</dbReference>
<reference evidence="2 3" key="1">
    <citation type="submission" date="2018-02" db="EMBL/GenBank/DDBJ databases">
        <title>Comparative genomes isolates from brazilian mangrove.</title>
        <authorList>
            <person name="Araujo J.E."/>
            <person name="Taketani R.G."/>
            <person name="Silva M.C.P."/>
            <person name="Loureco M.V."/>
            <person name="Andreote F.D."/>
        </authorList>
    </citation>
    <scope>NUCLEOTIDE SEQUENCE [LARGE SCALE GENOMIC DNA]</scope>
    <source>
        <strain evidence="2 3">Hex-1 MGV</strain>
    </source>
</reference>
<sequence length="630" mass="71323">MSCTHRLAIASILAATFLAGCYDNTRKHRTVADTQTDIATDPGSAKQFVDQAFTFIKDLDLYTKSASGAPVQDQVFQKLNRWLMAQPKDPQWQPDPMVAEMPESVQSLPRLQDLATRAFLPAPPGLAEVTYRGSEYDFILGTYWAKVISESIKQRWNDGKLNLPPELAAFVKAQENQTLTESEAEQLSIAYLLFDWTVRHIQPVREEEIVRDTFEAGTRRDFWRVMQVMQGDALERARVFIQLCRQQDLDAVVVQFGEKDPTTQVVGVHIGKELYLFDTAYGLPVATADGKGIQTLSRMVEHPEDLQAMASQTYPYSVSAEDLKHVTLLIEAPSTSLTHATDMLEQTLTGEEKLVLHVRPSLIKDRLKDLPGVTDVQLWTVPFEAEQSIFEWLSKPELALEFRKERQLYDFPGGIALARTLQLMGRFNSESQRPGARKILLDTRLMSRDLRNATINEKVEMLKAMGIDFGTDTQARDAYLDHMQQNANQWRELASFNLGVIALEEKEYRSALDFFENRTLEPFPQTKYKSAAFYNIGRSYEALLEADNADPSLAEQSVRYYTNDDDVLSPYRRGNTLRAERLIPPKKEDAKPVEEKEEPAENAKPEADTASPEESKPAADSTEQAAEPKR</sequence>
<dbReference type="Gene3D" id="1.25.40.10">
    <property type="entry name" value="Tetratricopeptide repeat domain"/>
    <property type="match status" value="1"/>
</dbReference>
<dbReference type="EMBL" id="PUHY01000010">
    <property type="protein sequence ID" value="PQO34419.1"/>
    <property type="molecule type" value="Genomic_DNA"/>
</dbReference>
<comment type="caution">
    <text evidence="2">The sequence shown here is derived from an EMBL/GenBank/DDBJ whole genome shotgun (WGS) entry which is preliminary data.</text>
</comment>
<dbReference type="OrthoDB" id="212511at2"/>
<dbReference type="InterPro" id="IPR011990">
    <property type="entry name" value="TPR-like_helical_dom_sf"/>
</dbReference>
<feature type="compositionally biased region" description="Basic and acidic residues" evidence="1">
    <location>
        <begin position="578"/>
        <end position="617"/>
    </location>
</feature>